<name>A0A0B0P430_GOSAR</name>
<dbReference type="GO" id="GO:0006508">
    <property type="term" value="P:proteolysis"/>
    <property type="evidence" value="ECO:0007669"/>
    <property type="project" value="UniProtKB-KW"/>
</dbReference>
<dbReference type="AlphaFoldDB" id="A0A0B0P430"/>
<proteinExistence type="predicted"/>
<organism evidence="2 3">
    <name type="scientific">Gossypium arboreum</name>
    <name type="common">Tree cotton</name>
    <name type="synonym">Gossypium nanking</name>
    <dbReference type="NCBI Taxonomy" id="29729"/>
    <lineage>
        <taxon>Eukaryota</taxon>
        <taxon>Viridiplantae</taxon>
        <taxon>Streptophyta</taxon>
        <taxon>Embryophyta</taxon>
        <taxon>Tracheophyta</taxon>
        <taxon>Spermatophyta</taxon>
        <taxon>Magnoliopsida</taxon>
        <taxon>eudicotyledons</taxon>
        <taxon>Gunneridae</taxon>
        <taxon>Pentapetalae</taxon>
        <taxon>rosids</taxon>
        <taxon>malvids</taxon>
        <taxon>Malvales</taxon>
        <taxon>Malvaceae</taxon>
        <taxon>Malvoideae</taxon>
        <taxon>Gossypium</taxon>
    </lineage>
</organism>
<dbReference type="Proteomes" id="UP000032142">
    <property type="component" value="Unassembled WGS sequence"/>
</dbReference>
<dbReference type="EMBL" id="KN418734">
    <property type="protein sequence ID" value="KHG21493.1"/>
    <property type="molecule type" value="Genomic_DNA"/>
</dbReference>
<keyword evidence="2" id="KW-0645">Protease</keyword>
<evidence type="ECO:0000313" key="3">
    <source>
        <dbReference type="Proteomes" id="UP000032142"/>
    </source>
</evidence>
<accession>A0A0B0P430</accession>
<reference evidence="3" key="1">
    <citation type="submission" date="2014-09" db="EMBL/GenBank/DDBJ databases">
        <authorList>
            <person name="Mudge J."/>
            <person name="Ramaraj T."/>
            <person name="Lindquist I.E."/>
            <person name="Bharti A.K."/>
            <person name="Sundararajan A."/>
            <person name="Cameron C.T."/>
            <person name="Woodward J.E."/>
            <person name="May G.D."/>
            <person name="Brubaker C."/>
            <person name="Broadhvest J."/>
            <person name="Wilkins T.A."/>
        </authorList>
    </citation>
    <scope>NUCLEOTIDE SEQUENCE</scope>
    <source>
        <strain evidence="3">cv. AKA8401</strain>
    </source>
</reference>
<evidence type="ECO:0000256" key="1">
    <source>
        <dbReference type="SAM" id="MobiDB-lite"/>
    </source>
</evidence>
<keyword evidence="2" id="KW-0378">Hydrolase</keyword>
<evidence type="ECO:0000313" key="2">
    <source>
        <dbReference type="EMBL" id="KHG21493.1"/>
    </source>
</evidence>
<keyword evidence="3" id="KW-1185">Reference proteome</keyword>
<sequence length="165" mass="18475">MATDVVPTIDTPPHSTNSGEAKISSLQPKLHILLSHAAFIYQMTILECSMHRHIATEKCLYKSTLAKTNDKQEKKVGGFGQEARTWLATNMACHSSCGAKEPLHCCQYFPFRNYQFQNPVEMNIEKVVHPSIILSHVVDEPIPSSNWESSSVLDCSNEWIGFPLS</sequence>
<protein>
    <submittedName>
        <fullName evidence="2">Subtilisin-like protease</fullName>
    </submittedName>
</protein>
<dbReference type="GO" id="GO:0008233">
    <property type="term" value="F:peptidase activity"/>
    <property type="evidence" value="ECO:0007669"/>
    <property type="project" value="UniProtKB-KW"/>
</dbReference>
<feature type="region of interest" description="Disordered" evidence="1">
    <location>
        <begin position="1"/>
        <end position="21"/>
    </location>
</feature>
<gene>
    <name evidence="2" type="ORF">F383_26592</name>
</gene>